<comment type="caution">
    <text evidence="1">The sequence shown here is derived from an EMBL/GenBank/DDBJ whole genome shotgun (WGS) entry which is preliminary data.</text>
</comment>
<accession>A0A9X6NL74</accession>
<proteinExistence type="predicted"/>
<name>A0A9X6NL74_HYPEX</name>
<dbReference type="OrthoDB" id="775571at2759"/>
<dbReference type="EMBL" id="MTYJ01000463">
    <property type="protein sequence ID" value="OWA54803.1"/>
    <property type="molecule type" value="Genomic_DNA"/>
</dbReference>
<sequence length="171" mass="18659">MDCWITQPKHVSSDGVSPPIPDVKAAPVMTSFAVFAASKLTSQNDDVSVIWHRNNGCLTAIVHGLSNNSNLLRSCDYYALFTLFESSLTEQAAMGGGITNQQKKLTLMITHFAEVNRVAISSAERFCSVRDQSVPVAFDAASFLAQMDFSGYILSRITVPAKLLNRSLKNI</sequence>
<protein>
    <submittedName>
        <fullName evidence="1">Uncharacterized protein</fullName>
    </submittedName>
</protein>
<keyword evidence="2" id="KW-1185">Reference proteome</keyword>
<organism evidence="1 2">
    <name type="scientific">Hypsibius exemplaris</name>
    <name type="common">Freshwater tardigrade</name>
    <dbReference type="NCBI Taxonomy" id="2072580"/>
    <lineage>
        <taxon>Eukaryota</taxon>
        <taxon>Metazoa</taxon>
        <taxon>Ecdysozoa</taxon>
        <taxon>Tardigrada</taxon>
        <taxon>Eutardigrada</taxon>
        <taxon>Parachela</taxon>
        <taxon>Hypsibioidea</taxon>
        <taxon>Hypsibiidae</taxon>
        <taxon>Hypsibius</taxon>
    </lineage>
</organism>
<dbReference type="AlphaFoldDB" id="A0A9X6NL74"/>
<reference evidence="2" key="1">
    <citation type="submission" date="2017-01" db="EMBL/GenBank/DDBJ databases">
        <title>Comparative genomics of anhydrobiosis in the tardigrade Hypsibius dujardini.</title>
        <authorList>
            <person name="Yoshida Y."/>
            <person name="Koutsovoulos G."/>
            <person name="Laetsch D."/>
            <person name="Stevens L."/>
            <person name="Kumar S."/>
            <person name="Horikawa D."/>
            <person name="Ishino K."/>
            <person name="Komine S."/>
            <person name="Tomita M."/>
            <person name="Blaxter M."/>
            <person name="Arakawa K."/>
        </authorList>
    </citation>
    <scope>NUCLEOTIDE SEQUENCE [LARGE SCALE GENOMIC DNA]</scope>
    <source>
        <strain evidence="2">Z151</strain>
    </source>
</reference>
<gene>
    <name evidence="1" type="ORF">BV898_19197</name>
</gene>
<evidence type="ECO:0000313" key="1">
    <source>
        <dbReference type="EMBL" id="OWA54803.1"/>
    </source>
</evidence>
<evidence type="ECO:0000313" key="2">
    <source>
        <dbReference type="Proteomes" id="UP000192578"/>
    </source>
</evidence>
<dbReference type="Proteomes" id="UP000192578">
    <property type="component" value="Unassembled WGS sequence"/>
</dbReference>